<evidence type="ECO:0000313" key="6">
    <source>
        <dbReference type="Proteomes" id="UP001162734"/>
    </source>
</evidence>
<dbReference type="PRINTS" id="PR00507">
    <property type="entry name" value="N12N6MTFRASE"/>
</dbReference>
<dbReference type="RefSeq" id="WP_248342675.1">
    <property type="nucleotide sequence ID" value="NZ_AP025592.1"/>
</dbReference>
<feature type="domain" description="Methyltransferase" evidence="4">
    <location>
        <begin position="86"/>
        <end position="160"/>
    </location>
</feature>
<keyword evidence="1" id="KW-0489">Methyltransferase</keyword>
<reference evidence="6" key="1">
    <citation type="journal article" date="2022" name="Int. J. Syst. Evol. Microbiol.">
        <title>Anaeromyxobacter oryzae sp. nov., Anaeromyxobacter diazotrophicus sp. nov. and Anaeromyxobacter paludicola sp. nov., isolated from paddy soils.</title>
        <authorList>
            <person name="Itoh H."/>
            <person name="Xu Z."/>
            <person name="Mise K."/>
            <person name="Masuda Y."/>
            <person name="Ushijima N."/>
            <person name="Hayakawa C."/>
            <person name="Shiratori Y."/>
            <person name="Senoo K."/>
        </authorList>
    </citation>
    <scope>NUCLEOTIDE SEQUENCE [LARGE SCALE GENOMIC DNA]</scope>
    <source>
        <strain evidence="6">Red630</strain>
    </source>
</reference>
<evidence type="ECO:0000256" key="3">
    <source>
        <dbReference type="ARBA" id="ARBA00022691"/>
    </source>
</evidence>
<gene>
    <name evidence="5" type="ORF">AMPC_33780</name>
</gene>
<dbReference type="PANTHER" id="PTHR33841:SF5">
    <property type="entry name" value="DNA METHYLASE (MODIFICATION METHYLASE) (METHYLTRANSFERASE)-RELATED"/>
    <property type="match status" value="1"/>
</dbReference>
<proteinExistence type="predicted"/>
<dbReference type="InterPro" id="IPR002052">
    <property type="entry name" value="DNA_methylase_N6_adenine_CS"/>
</dbReference>
<dbReference type="Proteomes" id="UP001162734">
    <property type="component" value="Chromosome"/>
</dbReference>
<dbReference type="InterPro" id="IPR029063">
    <property type="entry name" value="SAM-dependent_MTases_sf"/>
</dbReference>
<protein>
    <recommendedName>
        <fullName evidence="4">Methyltransferase domain-containing protein</fullName>
    </recommendedName>
</protein>
<name>A0ABM7XEM3_9BACT</name>
<evidence type="ECO:0000256" key="2">
    <source>
        <dbReference type="ARBA" id="ARBA00022679"/>
    </source>
</evidence>
<sequence>MSRTAAERPSQTDDDAGLDAAVERALAGARGAVFTPPAEARLLAALGLAHAAARRGGPPPADGLAALLGLAPASAPLAAALDGLAVLDPACGAGALLAAAARLAGAAGARLRLHGIEIAPEAAEACRRRLEGHEDPPSIRCADALAVPWPAADLVLMNPPFLRHESLSPAEKARAGARTGLSRQADLSAHFALVALRHAPVAALVWPRALSSARSAAPLAAEARARGGFALTLRSRASGSFAASVDTALAVWVEGAEAGPSAEAAVALGALEDGALRDALRGLSTRRLTLRRPPRPAPRGAVTVGDVAQVRFGLKSGCNAFFHLEPLGAGRYRSPLAGEVSLDPADAPPLLASLKEATAPARAAPVRVLFRPAGEPGPLARAYLARGEALGVADRATCRGRAPWWGLSPGRPPAPVLYPAKVGARAFAFLNREGWCEDKKWLAVFPRAAEPALIAALLGATPIRLAVDEAARQLTGAQAIADVDQGVLARAPFPRPEALAPLAAEVARCFEALAGDPVTTDLAAMLDRPAQRELDALAGRALGLGPRAVAEARRALRARVEARLAHAAAIREALARAGR</sequence>
<keyword evidence="2" id="KW-0808">Transferase</keyword>
<accession>A0ABM7XEM3</accession>
<keyword evidence="6" id="KW-1185">Reference proteome</keyword>
<dbReference type="SUPFAM" id="SSF53335">
    <property type="entry name" value="S-adenosyl-L-methionine-dependent methyltransferases"/>
    <property type="match status" value="1"/>
</dbReference>
<evidence type="ECO:0000259" key="4">
    <source>
        <dbReference type="Pfam" id="PF13649"/>
    </source>
</evidence>
<evidence type="ECO:0000313" key="5">
    <source>
        <dbReference type="EMBL" id="BDG10265.1"/>
    </source>
</evidence>
<evidence type="ECO:0000256" key="1">
    <source>
        <dbReference type="ARBA" id="ARBA00022603"/>
    </source>
</evidence>
<dbReference type="Pfam" id="PF13649">
    <property type="entry name" value="Methyltransf_25"/>
    <property type="match status" value="1"/>
</dbReference>
<dbReference type="EMBL" id="AP025592">
    <property type="protein sequence ID" value="BDG10265.1"/>
    <property type="molecule type" value="Genomic_DNA"/>
</dbReference>
<keyword evidence="3" id="KW-0949">S-adenosyl-L-methionine</keyword>
<dbReference type="InterPro" id="IPR041698">
    <property type="entry name" value="Methyltransf_25"/>
</dbReference>
<dbReference type="PROSITE" id="PS00092">
    <property type="entry name" value="N6_MTASE"/>
    <property type="match status" value="1"/>
</dbReference>
<organism evidence="5 6">
    <name type="scientific">Anaeromyxobacter paludicola</name>
    <dbReference type="NCBI Taxonomy" id="2918171"/>
    <lineage>
        <taxon>Bacteria</taxon>
        <taxon>Pseudomonadati</taxon>
        <taxon>Myxococcota</taxon>
        <taxon>Myxococcia</taxon>
        <taxon>Myxococcales</taxon>
        <taxon>Cystobacterineae</taxon>
        <taxon>Anaeromyxobacteraceae</taxon>
        <taxon>Anaeromyxobacter</taxon>
    </lineage>
</organism>
<dbReference type="PANTHER" id="PTHR33841">
    <property type="entry name" value="DNA METHYLTRANSFERASE YEEA-RELATED"/>
    <property type="match status" value="1"/>
</dbReference>
<dbReference type="InterPro" id="IPR050953">
    <property type="entry name" value="N4_N6_ade-DNA_methylase"/>
</dbReference>
<dbReference type="Gene3D" id="3.40.50.150">
    <property type="entry name" value="Vaccinia Virus protein VP39"/>
    <property type="match status" value="1"/>
</dbReference>